<dbReference type="EMBL" id="FPHL01000024">
    <property type="protein sequence ID" value="SFV61127.1"/>
    <property type="molecule type" value="Genomic_DNA"/>
</dbReference>
<dbReference type="InterPro" id="IPR036866">
    <property type="entry name" value="RibonucZ/Hydroxyglut_hydro"/>
</dbReference>
<dbReference type="PANTHER" id="PTHR46018:SF2">
    <property type="entry name" value="ZINC PHOSPHODIESTERASE ELAC PROTEIN 1"/>
    <property type="match status" value="1"/>
</dbReference>
<comment type="cofactor">
    <cofactor evidence="1">
        <name>Zn(2+)</name>
        <dbReference type="ChEBI" id="CHEBI:29105"/>
    </cofactor>
</comment>
<protein>
    <submittedName>
        <fullName evidence="9">Ribonuclease Z</fullName>
        <ecNumber evidence="9">3.1.26.11</ecNumber>
    </submittedName>
</protein>
<reference evidence="9" key="1">
    <citation type="submission" date="2016-10" db="EMBL/GenBank/DDBJ databases">
        <authorList>
            <person name="de Groot N.N."/>
        </authorList>
    </citation>
    <scope>NUCLEOTIDE SEQUENCE</scope>
</reference>
<evidence type="ECO:0000256" key="5">
    <source>
        <dbReference type="ARBA" id="ARBA00022723"/>
    </source>
</evidence>
<dbReference type="GO" id="GO:0046872">
    <property type="term" value="F:metal ion binding"/>
    <property type="evidence" value="ECO:0007669"/>
    <property type="project" value="UniProtKB-KW"/>
</dbReference>
<evidence type="ECO:0000313" key="9">
    <source>
        <dbReference type="EMBL" id="SFV61127.1"/>
    </source>
</evidence>
<proteinExistence type="inferred from homology"/>
<gene>
    <name evidence="9" type="ORF">MNB_SV-10-1133</name>
</gene>
<keyword evidence="6" id="KW-0255">Endonuclease</keyword>
<dbReference type="Gene3D" id="3.60.15.10">
    <property type="entry name" value="Ribonuclease Z/Hydroxyacylglutathione hydrolase-like"/>
    <property type="match status" value="1"/>
</dbReference>
<dbReference type="EC" id="3.1.26.11" evidence="9"/>
<evidence type="ECO:0000256" key="8">
    <source>
        <dbReference type="ARBA" id="ARBA00022833"/>
    </source>
</evidence>
<dbReference type="HAMAP" id="MF_01818">
    <property type="entry name" value="RNase_Z_BN"/>
    <property type="match status" value="1"/>
</dbReference>
<organism evidence="9">
    <name type="scientific">hydrothermal vent metagenome</name>
    <dbReference type="NCBI Taxonomy" id="652676"/>
    <lineage>
        <taxon>unclassified sequences</taxon>
        <taxon>metagenomes</taxon>
        <taxon>ecological metagenomes</taxon>
    </lineage>
</organism>
<evidence type="ECO:0000256" key="7">
    <source>
        <dbReference type="ARBA" id="ARBA00022801"/>
    </source>
</evidence>
<name>A0A1W1C5W8_9ZZZZ</name>
<keyword evidence="8" id="KW-0862">Zinc</keyword>
<dbReference type="GO" id="GO:0005634">
    <property type="term" value="C:nucleus"/>
    <property type="evidence" value="ECO:0007669"/>
    <property type="project" value="TreeGrafter"/>
</dbReference>
<evidence type="ECO:0000256" key="4">
    <source>
        <dbReference type="ARBA" id="ARBA00022722"/>
    </source>
</evidence>
<dbReference type="SUPFAM" id="SSF56281">
    <property type="entry name" value="Metallo-hydrolase/oxidoreductase"/>
    <property type="match status" value="1"/>
</dbReference>
<keyword evidence="5" id="KW-0479">Metal-binding</keyword>
<dbReference type="CDD" id="cd07717">
    <property type="entry name" value="RNaseZ_ZiPD-like_MBL-fold"/>
    <property type="match status" value="1"/>
</dbReference>
<keyword evidence="7 9" id="KW-0378">Hydrolase</keyword>
<dbReference type="GO" id="GO:0042781">
    <property type="term" value="F:3'-tRNA processing endoribonuclease activity"/>
    <property type="evidence" value="ECO:0007669"/>
    <property type="project" value="UniProtKB-EC"/>
</dbReference>
<evidence type="ECO:0000256" key="1">
    <source>
        <dbReference type="ARBA" id="ARBA00001947"/>
    </source>
</evidence>
<evidence type="ECO:0000256" key="2">
    <source>
        <dbReference type="ARBA" id="ARBA00011738"/>
    </source>
</evidence>
<dbReference type="InterPro" id="IPR013471">
    <property type="entry name" value="RNase_Z/BN"/>
</dbReference>
<evidence type="ECO:0000256" key="6">
    <source>
        <dbReference type="ARBA" id="ARBA00022759"/>
    </source>
</evidence>
<keyword evidence="4" id="KW-0540">Nuclease</keyword>
<accession>A0A1W1C5W8</accession>
<keyword evidence="3" id="KW-0819">tRNA processing</keyword>
<evidence type="ECO:0000256" key="3">
    <source>
        <dbReference type="ARBA" id="ARBA00022694"/>
    </source>
</evidence>
<dbReference type="PANTHER" id="PTHR46018">
    <property type="entry name" value="ZINC PHOSPHODIESTERASE ELAC PROTEIN 1"/>
    <property type="match status" value="1"/>
</dbReference>
<sequence>MRLTFFGTSAGKPTKERNVSALGLVFDQDNQWYLFDCGEATQHQIMRSRLSVGKLSTIFITHLHGDHYYGLPGLLSTKTLDKALRPLTLYGPEGIRKFVQCALDISFEHLGYELKIVEFKVGETFVFDKCNIKVLPLVHSIESYAFYIRENDISNRLDEAALRAEGMNPSVLYGELKKGRSVMFQGKKFHAKNFMLDPIPGRTLIIAGDNSEPNILGNCLNALDLLVHECTYTQKVYDTLKVKVLHTTAKILGETAQKRHVKNLIATHIAPRYNKGTENTDLIYREIRENYRGVLFIAEDFDEYCLGRDKVLKKIRCRTAIPAEIAGCH</sequence>
<dbReference type="AlphaFoldDB" id="A0A1W1C5W8"/>
<dbReference type="Pfam" id="PF23023">
    <property type="entry name" value="Anti-Pycsar_Apyc1"/>
    <property type="match status" value="1"/>
</dbReference>
<comment type="subunit">
    <text evidence="2">Homodimer.</text>
</comment>